<proteinExistence type="predicted"/>
<evidence type="ECO:0000313" key="1">
    <source>
        <dbReference type="EMBL" id="KAJ7346454.1"/>
    </source>
</evidence>
<sequence>MTALNSPLPPATATAVRASANRATALVAEADRERAATWDASLRRLEQEWVDNGWPESSSPSTANELTWEWAFMHAHNESLAAFRLYVPPCYTKILRARLRRYQRLKYLHELAHPPFFYPAPSMVPATWGAPSTWEVSAAHDQLLGAVLKQIHELVHPPFTHPEFPEDPALTIWKVNSLFVSHRGDSVTSWGNGAADLTEADDEISPIRVTIPLPFASLP</sequence>
<protein>
    <submittedName>
        <fullName evidence="1">Uncharacterized protein</fullName>
    </submittedName>
</protein>
<evidence type="ECO:0000313" key="2">
    <source>
        <dbReference type="Proteomes" id="UP001218218"/>
    </source>
</evidence>
<accession>A0AAD7ER81</accession>
<keyword evidence="2" id="KW-1185">Reference proteome</keyword>
<dbReference type="EMBL" id="JARIHO010000020">
    <property type="protein sequence ID" value="KAJ7346454.1"/>
    <property type="molecule type" value="Genomic_DNA"/>
</dbReference>
<name>A0AAD7ER81_9AGAR</name>
<dbReference type="Proteomes" id="UP001218218">
    <property type="component" value="Unassembled WGS sequence"/>
</dbReference>
<comment type="caution">
    <text evidence="1">The sequence shown here is derived from an EMBL/GenBank/DDBJ whole genome shotgun (WGS) entry which is preliminary data.</text>
</comment>
<dbReference type="AlphaFoldDB" id="A0AAD7ER81"/>
<reference evidence="1" key="1">
    <citation type="submission" date="2023-03" db="EMBL/GenBank/DDBJ databases">
        <title>Massive genome expansion in bonnet fungi (Mycena s.s.) driven by repeated elements and novel gene families across ecological guilds.</title>
        <authorList>
            <consortium name="Lawrence Berkeley National Laboratory"/>
            <person name="Harder C.B."/>
            <person name="Miyauchi S."/>
            <person name="Viragh M."/>
            <person name="Kuo A."/>
            <person name="Thoen E."/>
            <person name="Andreopoulos B."/>
            <person name="Lu D."/>
            <person name="Skrede I."/>
            <person name="Drula E."/>
            <person name="Henrissat B."/>
            <person name="Morin E."/>
            <person name="Kohler A."/>
            <person name="Barry K."/>
            <person name="LaButti K."/>
            <person name="Morin E."/>
            <person name="Salamov A."/>
            <person name="Lipzen A."/>
            <person name="Mereny Z."/>
            <person name="Hegedus B."/>
            <person name="Baldrian P."/>
            <person name="Stursova M."/>
            <person name="Weitz H."/>
            <person name="Taylor A."/>
            <person name="Grigoriev I.V."/>
            <person name="Nagy L.G."/>
            <person name="Martin F."/>
            <person name="Kauserud H."/>
        </authorList>
    </citation>
    <scope>NUCLEOTIDE SEQUENCE</scope>
    <source>
        <strain evidence="1">CBHHK002</strain>
    </source>
</reference>
<organism evidence="1 2">
    <name type="scientific">Mycena albidolilacea</name>
    <dbReference type="NCBI Taxonomy" id="1033008"/>
    <lineage>
        <taxon>Eukaryota</taxon>
        <taxon>Fungi</taxon>
        <taxon>Dikarya</taxon>
        <taxon>Basidiomycota</taxon>
        <taxon>Agaricomycotina</taxon>
        <taxon>Agaricomycetes</taxon>
        <taxon>Agaricomycetidae</taxon>
        <taxon>Agaricales</taxon>
        <taxon>Marasmiineae</taxon>
        <taxon>Mycenaceae</taxon>
        <taxon>Mycena</taxon>
    </lineage>
</organism>
<gene>
    <name evidence="1" type="ORF">DFH08DRAFT_809368</name>
</gene>